<evidence type="ECO:0000313" key="2">
    <source>
        <dbReference type="Proteomes" id="UP000310406"/>
    </source>
</evidence>
<dbReference type="RefSeq" id="WP_136566687.1">
    <property type="nucleotide sequence ID" value="NZ_JBNZAV010000001.1"/>
</dbReference>
<dbReference type="InterPro" id="IPR010838">
    <property type="entry name" value="DUF1444"/>
</dbReference>
<protein>
    <submittedName>
        <fullName evidence="1">DUF1444 family protein</fullName>
    </submittedName>
</protein>
<name>A0A4S8RMI3_9FLAO</name>
<dbReference type="OrthoDB" id="645979at2"/>
<evidence type="ECO:0000313" key="1">
    <source>
        <dbReference type="EMBL" id="THV58861.1"/>
    </source>
</evidence>
<reference evidence="1 2" key="1">
    <citation type="submission" date="2019-03" db="EMBL/GenBank/DDBJ databases">
        <title>Muricauda SCR12 sp.nov, a marine bacterium isolated from Pacific Ocean:the Okinawa trough.</title>
        <authorList>
            <person name="Liu L."/>
        </authorList>
    </citation>
    <scope>NUCLEOTIDE SEQUENCE [LARGE SCALE GENOMIC DNA]</scope>
    <source>
        <strain evidence="1 2">SCR12</strain>
    </source>
</reference>
<dbReference type="EMBL" id="SNTZ01000005">
    <property type="protein sequence ID" value="THV58861.1"/>
    <property type="molecule type" value="Genomic_DNA"/>
</dbReference>
<organism evidence="1 2">
    <name type="scientific">Flagellimonas alvinocaridis</name>
    <dbReference type="NCBI Taxonomy" id="2530200"/>
    <lineage>
        <taxon>Bacteria</taxon>
        <taxon>Pseudomonadati</taxon>
        <taxon>Bacteroidota</taxon>
        <taxon>Flavobacteriia</taxon>
        <taxon>Flavobacteriales</taxon>
        <taxon>Flavobacteriaceae</taxon>
        <taxon>Flagellimonas</taxon>
    </lineage>
</organism>
<keyword evidence="2" id="KW-1185">Reference proteome</keyword>
<proteinExistence type="predicted"/>
<dbReference type="Proteomes" id="UP000310406">
    <property type="component" value="Unassembled WGS sequence"/>
</dbReference>
<comment type="caution">
    <text evidence="1">The sequence shown here is derived from an EMBL/GenBank/DDBJ whole genome shotgun (WGS) entry which is preliminary data.</text>
</comment>
<dbReference type="AlphaFoldDB" id="A0A4S8RMI3"/>
<accession>A0A4S8RMI3</accession>
<gene>
    <name evidence="1" type="ORF">EZV76_11390</name>
</gene>
<dbReference type="PROSITE" id="PS51257">
    <property type="entry name" value="PROKAR_LIPOPROTEIN"/>
    <property type="match status" value="1"/>
</dbReference>
<dbReference type="Pfam" id="PF07285">
    <property type="entry name" value="DUF1444"/>
    <property type="match status" value="1"/>
</dbReference>
<sequence>MKKLLYLMFGLFISGCSSQPKFLNEAQYTKKYFKIISKKYPEVIYEIKEPLVLKASYGKGKSVTHYLDNSYREYKLDPNDLDDIIEKYTNASAGVYTKSKEIDINRIVPVIKPSDYFEQLKTLGNSTYEDFKVPELIWEPYNEDLIIVYAEDRDNNINYFNQEEFEKLEIARDSLLEFSVNNLSNIVPKIETVGENGNFGLIAGGDYEVSLMLMTSIWTKENFDVDGEIVIAIPNRDLVFITGSNDNEAIEKLKNTVQESYETGNHSVSRSFYKWNGEKFEKL</sequence>